<dbReference type="NCBIfam" id="TIGR02217">
    <property type="entry name" value="chp_TIGR02217"/>
    <property type="match status" value="1"/>
</dbReference>
<evidence type="ECO:0000313" key="2">
    <source>
        <dbReference type="EMBL" id="PRY95361.1"/>
    </source>
</evidence>
<dbReference type="RefSeq" id="WP_106159746.1">
    <property type="nucleotide sequence ID" value="NZ_PVTT01000001.1"/>
</dbReference>
<reference evidence="2 3" key="1">
    <citation type="submission" date="2018-03" db="EMBL/GenBank/DDBJ databases">
        <title>Genomic Encyclopedia of Archaeal and Bacterial Type Strains, Phase II (KMG-II): from individual species to whole genera.</title>
        <authorList>
            <person name="Goeker M."/>
        </authorList>
    </citation>
    <scope>NUCLEOTIDE SEQUENCE [LARGE SCALE GENOMIC DNA]</scope>
    <source>
        <strain evidence="2 3">DSM 29318</strain>
    </source>
</reference>
<proteinExistence type="predicted"/>
<organism evidence="2 3">
    <name type="scientific">Hasllibacter halocynthiae</name>
    <dbReference type="NCBI Taxonomy" id="595589"/>
    <lineage>
        <taxon>Bacteria</taxon>
        <taxon>Pseudomonadati</taxon>
        <taxon>Pseudomonadota</taxon>
        <taxon>Alphaproteobacteria</taxon>
        <taxon>Rhodobacterales</taxon>
        <taxon>Roseobacteraceae</taxon>
        <taxon>Hasllibacter</taxon>
    </lineage>
</organism>
<sequence>MAFHDVRFPTDLSFGAVGGPERRTEIVTLRNGFEERSTPWADSLRRFDAGLGMRSLDDMGRLVAFFEERRGPLHGFRWKDWSDFKSARPSAAPGHEDQVLGTGDGETARFALTKTYGAGETAYVRRIVKPVAGSVLVSVGGQPMREGVHWDLEGAEVVLRAPAEDGAVVAAGFEFDLPVRFDADRIAVSVATFEAGEVPEVPVVELRL</sequence>
<keyword evidence="3" id="KW-1185">Reference proteome</keyword>
<dbReference type="InterPro" id="IPR011740">
    <property type="entry name" value="DUF2460"/>
</dbReference>
<dbReference type="Pfam" id="PF09343">
    <property type="entry name" value="DUF2460"/>
    <property type="match status" value="1"/>
</dbReference>
<accession>A0A2T0X8T7</accession>
<gene>
    <name evidence="2" type="ORF">BCF33_0979</name>
</gene>
<dbReference type="OrthoDB" id="1685145at2"/>
<protein>
    <submittedName>
        <fullName evidence="2">Uncharacterized protein (TIGR02217 family)</fullName>
    </submittedName>
</protein>
<evidence type="ECO:0000259" key="1">
    <source>
        <dbReference type="Pfam" id="PF09343"/>
    </source>
</evidence>
<evidence type="ECO:0000313" key="3">
    <source>
        <dbReference type="Proteomes" id="UP000238801"/>
    </source>
</evidence>
<dbReference type="AlphaFoldDB" id="A0A2T0X8T7"/>
<comment type="caution">
    <text evidence="2">The sequence shown here is derived from an EMBL/GenBank/DDBJ whole genome shotgun (WGS) entry which is preliminary data.</text>
</comment>
<name>A0A2T0X8T7_9RHOB</name>
<feature type="domain" description="DUF2460" evidence="1">
    <location>
        <begin position="4"/>
        <end position="207"/>
    </location>
</feature>
<dbReference type="EMBL" id="PVTT01000001">
    <property type="protein sequence ID" value="PRY95361.1"/>
    <property type="molecule type" value="Genomic_DNA"/>
</dbReference>
<dbReference type="Proteomes" id="UP000238801">
    <property type="component" value="Unassembled WGS sequence"/>
</dbReference>